<name>C1DIZ5_AZOVD</name>
<feature type="transmembrane region" description="Helical" evidence="1">
    <location>
        <begin position="12"/>
        <end position="31"/>
    </location>
</feature>
<dbReference type="Proteomes" id="UP000002424">
    <property type="component" value="Chromosome"/>
</dbReference>
<dbReference type="EnsemblBacteria" id="ACO80814">
    <property type="protein sequence ID" value="ACO80814"/>
    <property type="gene ID" value="Avin_47090"/>
</dbReference>
<keyword evidence="1" id="KW-0812">Transmembrane</keyword>
<evidence type="ECO:0000256" key="1">
    <source>
        <dbReference type="SAM" id="Phobius"/>
    </source>
</evidence>
<keyword evidence="3" id="KW-1185">Reference proteome</keyword>
<protein>
    <submittedName>
        <fullName evidence="2">Uncharacterized protein</fullName>
    </submittedName>
</protein>
<reference evidence="2 3" key="1">
    <citation type="journal article" date="2009" name="J. Bacteriol.">
        <title>Genome sequence of Azotobacter vinelandii, an obligate aerobe specialized to support diverse anaerobic metabolic processes.</title>
        <authorList>
            <person name="Setubal J.C."/>
            <person name="dos Santos P."/>
            <person name="Goldman B.S."/>
            <person name="Ertesvag H."/>
            <person name="Espin G."/>
            <person name="Rubio L.M."/>
            <person name="Valla S."/>
            <person name="Almeida N.F."/>
            <person name="Balasubramanian D."/>
            <person name="Cromes L."/>
            <person name="Curatti L."/>
            <person name="Du Z."/>
            <person name="Godsy E."/>
            <person name="Goodner B."/>
            <person name="Hellner-Burris K."/>
            <person name="Hernandez J.A."/>
            <person name="Houmiel K."/>
            <person name="Imperial J."/>
            <person name="Kennedy C."/>
            <person name="Larson T.J."/>
            <person name="Latreille P."/>
            <person name="Ligon L.S."/>
            <person name="Lu J."/>
            <person name="Maerk M."/>
            <person name="Miller N.M."/>
            <person name="Norton S."/>
            <person name="O'Carroll I.P."/>
            <person name="Paulsen I."/>
            <person name="Raulfs E.C."/>
            <person name="Roemer R."/>
            <person name="Rosser J."/>
            <person name="Segura D."/>
            <person name="Slater S."/>
            <person name="Stricklin S.L."/>
            <person name="Studholme D.J."/>
            <person name="Sun J."/>
            <person name="Viana C.J."/>
            <person name="Wallin E."/>
            <person name="Wang B."/>
            <person name="Wheeler C."/>
            <person name="Zhu H."/>
            <person name="Dean D.R."/>
            <person name="Dixon R."/>
            <person name="Wood D."/>
        </authorList>
    </citation>
    <scope>NUCLEOTIDE SEQUENCE [LARGE SCALE GENOMIC DNA]</scope>
    <source>
        <strain evidence="3">DJ / ATCC BAA-1303</strain>
    </source>
</reference>
<dbReference type="KEGG" id="avn:Avin_47090"/>
<evidence type="ECO:0000313" key="3">
    <source>
        <dbReference type="Proteomes" id="UP000002424"/>
    </source>
</evidence>
<dbReference type="EMBL" id="CP001157">
    <property type="protein sequence ID" value="ACO80814.1"/>
    <property type="molecule type" value="Genomic_DNA"/>
</dbReference>
<dbReference type="AlphaFoldDB" id="C1DIZ5"/>
<sequence length="32" mass="3047">MGLASGTVGPLPAAAMALVALPIIALTARLAD</sequence>
<keyword evidence="1" id="KW-1133">Transmembrane helix</keyword>
<organism evidence="2 3">
    <name type="scientific">Azotobacter vinelandii (strain DJ / ATCC BAA-1303)</name>
    <dbReference type="NCBI Taxonomy" id="322710"/>
    <lineage>
        <taxon>Bacteria</taxon>
        <taxon>Pseudomonadati</taxon>
        <taxon>Pseudomonadota</taxon>
        <taxon>Gammaproteobacteria</taxon>
        <taxon>Pseudomonadales</taxon>
        <taxon>Pseudomonadaceae</taxon>
        <taxon>Azotobacter</taxon>
    </lineage>
</organism>
<accession>C1DIZ5</accession>
<evidence type="ECO:0000313" key="2">
    <source>
        <dbReference type="EMBL" id="ACO80814.1"/>
    </source>
</evidence>
<proteinExistence type="predicted"/>
<gene>
    <name evidence="2" type="ordered locus">Avin_47090</name>
</gene>
<keyword evidence="1" id="KW-0472">Membrane</keyword>
<dbReference type="HOGENOM" id="CLU_3387802_0_0_6"/>